<dbReference type="EMBL" id="CP029684">
    <property type="protein sequence ID" value="QAS70190.2"/>
    <property type="molecule type" value="Genomic_DNA"/>
</dbReference>
<organism evidence="2 3">
    <name type="scientific">Oenococcus sicerae</name>
    <dbReference type="NCBI Taxonomy" id="2203724"/>
    <lineage>
        <taxon>Bacteria</taxon>
        <taxon>Bacillati</taxon>
        <taxon>Bacillota</taxon>
        <taxon>Bacilli</taxon>
        <taxon>Lactobacillales</taxon>
        <taxon>Lactobacillaceae</taxon>
        <taxon>Oenococcus</taxon>
    </lineage>
</organism>
<keyword evidence="3" id="KW-1185">Reference proteome</keyword>
<dbReference type="Gene3D" id="1.25.40.10">
    <property type="entry name" value="Tetratricopeptide repeat domain"/>
    <property type="match status" value="1"/>
</dbReference>
<reference evidence="2 3" key="1">
    <citation type="journal article" date="2019" name="Syst. Appl. Microbiol.">
        <title>Oenococcus sicerae sp. nov., isolated from French cider.</title>
        <authorList>
            <person name="Cousin F.J."/>
            <person name="Le Guellec R."/>
            <person name="Chagnot C."/>
            <person name="Goux D."/>
            <person name="Dalmasso M."/>
            <person name="Laplace J.M."/>
            <person name="Cretenet M."/>
        </authorList>
    </citation>
    <scope>NUCLEOTIDE SEQUENCE [LARGE SCALE GENOMIC DNA]</scope>
    <source>
        <strain evidence="2 3">UCMA 15228</strain>
    </source>
</reference>
<gene>
    <name evidence="2" type="ORF">DLJ48_06460</name>
</gene>
<proteinExistence type="predicted"/>
<accession>A0ABX5QMZ4</accession>
<dbReference type="InterPro" id="IPR011990">
    <property type="entry name" value="TPR-like_helical_dom_sf"/>
</dbReference>
<feature type="domain" description="HTH cro/C1-type" evidence="1">
    <location>
        <begin position="12"/>
        <end position="65"/>
    </location>
</feature>
<evidence type="ECO:0000259" key="1">
    <source>
        <dbReference type="PROSITE" id="PS50943"/>
    </source>
</evidence>
<protein>
    <submittedName>
        <fullName evidence="2">Helix-turn-helix transcriptional regulator</fullName>
    </submittedName>
</protein>
<name>A0ABX5QMZ4_9LACO</name>
<evidence type="ECO:0000313" key="3">
    <source>
        <dbReference type="Proteomes" id="UP000286907"/>
    </source>
</evidence>
<dbReference type="SUPFAM" id="SSF48452">
    <property type="entry name" value="TPR-like"/>
    <property type="match status" value="1"/>
</dbReference>
<dbReference type="PROSITE" id="PS50943">
    <property type="entry name" value="HTH_CROC1"/>
    <property type="match status" value="1"/>
</dbReference>
<sequence length="282" mass="32464">MDILLIINGDVFKTRRNDLNMTQAELADGLTCQATISNLEINGVLPNFDILEGLTRRLSLTVVDILTTRLVTNPLILLQHQLDDECYGKVQTGLKKISRPSQDNFFERQQYDYLCASSSFHDGLIEDANFHCDQMINVPEKQRVWFHYALANTIKAEIWQQKDDLFKAGVCFDSVIDIIKKHPYTEPSFSMTSYIRIYQALAEHFLLVGNVDEAICHLNKAFGILKQKNSIWHFGELMMIQAQVYYENKMYGAQEKMISAVQELYKILKSPQLARMLDKLEA</sequence>
<dbReference type="SUPFAM" id="SSF47413">
    <property type="entry name" value="lambda repressor-like DNA-binding domains"/>
    <property type="match status" value="1"/>
</dbReference>
<dbReference type="Proteomes" id="UP000286907">
    <property type="component" value="Chromosome"/>
</dbReference>
<dbReference type="InterPro" id="IPR010982">
    <property type="entry name" value="Lambda_DNA-bd_dom_sf"/>
</dbReference>
<dbReference type="CDD" id="cd00093">
    <property type="entry name" value="HTH_XRE"/>
    <property type="match status" value="1"/>
</dbReference>
<evidence type="ECO:0000313" key="2">
    <source>
        <dbReference type="EMBL" id="QAS70190.2"/>
    </source>
</evidence>
<dbReference type="InterPro" id="IPR001387">
    <property type="entry name" value="Cro/C1-type_HTH"/>
</dbReference>